<feature type="region of interest" description="Disordered" evidence="2">
    <location>
        <begin position="159"/>
        <end position="184"/>
    </location>
</feature>
<dbReference type="CDD" id="cd16936">
    <property type="entry name" value="HATPase_RsbW-like"/>
    <property type="match status" value="1"/>
</dbReference>
<dbReference type="PANTHER" id="PTHR35526">
    <property type="entry name" value="ANTI-SIGMA-F FACTOR RSBW-RELATED"/>
    <property type="match status" value="1"/>
</dbReference>
<evidence type="ECO:0000256" key="1">
    <source>
        <dbReference type="ARBA" id="ARBA00022527"/>
    </source>
</evidence>
<dbReference type="GO" id="GO:0005524">
    <property type="term" value="F:ATP binding"/>
    <property type="evidence" value="ECO:0007669"/>
    <property type="project" value="UniProtKB-KW"/>
</dbReference>
<evidence type="ECO:0000313" key="5">
    <source>
        <dbReference type="Proteomes" id="UP001601197"/>
    </source>
</evidence>
<dbReference type="SUPFAM" id="SSF55874">
    <property type="entry name" value="ATPase domain of HSP90 chaperone/DNA topoisomerase II/histidine kinase"/>
    <property type="match status" value="1"/>
</dbReference>
<keyword evidence="4" id="KW-0547">Nucleotide-binding</keyword>
<feature type="region of interest" description="Disordered" evidence="2">
    <location>
        <begin position="1"/>
        <end position="43"/>
    </location>
</feature>
<sequence length="184" mass="19132">MATVTDGQVRSPKAGPATEDCPSGRAPTASRPPAGAAEIAGTSGSVVDEALRLRFTVPAEPSWAAGVRRLVAEHLAGLPLPADQRDGAVLAVDELFANAVRHASADPRDAVTVTVEWSPPTLRVTVADCSPVLPRPHPVDATAESGRGLAIVAALADDWGTAPPEPGRRGKRVWFTSRRRSTAP</sequence>
<dbReference type="Gene3D" id="3.30.565.10">
    <property type="entry name" value="Histidine kinase-like ATPase, C-terminal domain"/>
    <property type="match status" value="1"/>
</dbReference>
<reference evidence="4 5" key="1">
    <citation type="submission" date="2024-10" db="EMBL/GenBank/DDBJ databases">
        <title>The Natural Products Discovery Center: Release of the First 8490 Sequenced Strains for Exploring Actinobacteria Biosynthetic Diversity.</title>
        <authorList>
            <person name="Kalkreuter E."/>
            <person name="Kautsar S.A."/>
            <person name="Yang D."/>
            <person name="Bader C.D."/>
            <person name="Teijaro C.N."/>
            <person name="Fluegel L."/>
            <person name="Davis C.M."/>
            <person name="Simpson J.R."/>
            <person name="Lauterbach L."/>
            <person name="Steele A.D."/>
            <person name="Gui C."/>
            <person name="Meng S."/>
            <person name="Li G."/>
            <person name="Viehrig K."/>
            <person name="Ye F."/>
            <person name="Su P."/>
            <person name="Kiefer A.F."/>
            <person name="Nichols A."/>
            <person name="Cepeda A.J."/>
            <person name="Yan W."/>
            <person name="Fan B."/>
            <person name="Jiang Y."/>
            <person name="Adhikari A."/>
            <person name="Zheng C.-J."/>
            <person name="Schuster L."/>
            <person name="Cowan T.M."/>
            <person name="Smanski M.J."/>
            <person name="Chevrette M.G."/>
            <person name="De Carvalho L.P.S."/>
            <person name="Shen B."/>
        </authorList>
    </citation>
    <scope>NUCLEOTIDE SEQUENCE [LARGE SCALE GENOMIC DNA]</scope>
    <source>
        <strain evidence="4 5">NPDC007147</strain>
    </source>
</reference>
<keyword evidence="1" id="KW-0808">Transferase</keyword>
<evidence type="ECO:0000313" key="4">
    <source>
        <dbReference type="EMBL" id="MFE9171791.1"/>
    </source>
</evidence>
<evidence type="ECO:0000259" key="3">
    <source>
        <dbReference type="Pfam" id="PF13581"/>
    </source>
</evidence>
<keyword evidence="1" id="KW-0418">Kinase</keyword>
<accession>A0ABW6KV73</accession>
<keyword evidence="1" id="KW-0723">Serine/threonine-protein kinase</keyword>
<dbReference type="PANTHER" id="PTHR35526:SF3">
    <property type="entry name" value="ANTI-SIGMA-F FACTOR RSBW"/>
    <property type="match status" value="1"/>
</dbReference>
<name>A0ABW6KV73_9ACTN</name>
<dbReference type="InterPro" id="IPR050267">
    <property type="entry name" value="Anti-sigma-factor_SerPK"/>
</dbReference>
<feature type="compositionally biased region" description="Basic residues" evidence="2">
    <location>
        <begin position="169"/>
        <end position="184"/>
    </location>
</feature>
<keyword evidence="4" id="KW-0067">ATP-binding</keyword>
<protein>
    <submittedName>
        <fullName evidence="4">ATP-binding protein</fullName>
    </submittedName>
</protein>
<organism evidence="4 5">
    <name type="scientific">Streptomyces kebangsaanensis</name>
    <dbReference type="NCBI Taxonomy" id="864058"/>
    <lineage>
        <taxon>Bacteria</taxon>
        <taxon>Bacillati</taxon>
        <taxon>Actinomycetota</taxon>
        <taxon>Actinomycetes</taxon>
        <taxon>Kitasatosporales</taxon>
        <taxon>Streptomycetaceae</taxon>
        <taxon>Streptomyces</taxon>
    </lineage>
</organism>
<feature type="domain" description="Histidine kinase/HSP90-like ATPase" evidence="3">
    <location>
        <begin position="57"/>
        <end position="159"/>
    </location>
</feature>
<dbReference type="Proteomes" id="UP001601197">
    <property type="component" value="Unassembled WGS sequence"/>
</dbReference>
<evidence type="ECO:0000256" key="2">
    <source>
        <dbReference type="SAM" id="MobiDB-lite"/>
    </source>
</evidence>
<dbReference type="EMBL" id="JBIAFJ010000017">
    <property type="protein sequence ID" value="MFE9171791.1"/>
    <property type="molecule type" value="Genomic_DNA"/>
</dbReference>
<dbReference type="RefSeq" id="WP_388348920.1">
    <property type="nucleotide sequence ID" value="NZ_JBIAFJ010000017.1"/>
</dbReference>
<gene>
    <name evidence="4" type="ORF">ACFYNZ_20175</name>
</gene>
<keyword evidence="5" id="KW-1185">Reference proteome</keyword>
<dbReference type="InterPro" id="IPR003594">
    <property type="entry name" value="HATPase_dom"/>
</dbReference>
<dbReference type="Pfam" id="PF13581">
    <property type="entry name" value="HATPase_c_2"/>
    <property type="match status" value="1"/>
</dbReference>
<proteinExistence type="predicted"/>
<comment type="caution">
    <text evidence="4">The sequence shown here is derived from an EMBL/GenBank/DDBJ whole genome shotgun (WGS) entry which is preliminary data.</text>
</comment>
<dbReference type="InterPro" id="IPR036890">
    <property type="entry name" value="HATPase_C_sf"/>
</dbReference>